<evidence type="ECO:0000256" key="1">
    <source>
        <dbReference type="SAM" id="Phobius"/>
    </source>
</evidence>
<feature type="domain" description="Reverse transcriptase zinc-binding" evidence="2">
    <location>
        <begin position="2"/>
        <end position="43"/>
    </location>
</feature>
<dbReference type="EMBL" id="JACTNZ010000005">
    <property type="protein sequence ID" value="KAG5548400.1"/>
    <property type="molecule type" value="Genomic_DNA"/>
</dbReference>
<keyword evidence="1" id="KW-1133">Transmembrane helix</keyword>
<evidence type="ECO:0000313" key="3">
    <source>
        <dbReference type="EMBL" id="KAG5548400.1"/>
    </source>
</evidence>
<feature type="transmembrane region" description="Helical" evidence="1">
    <location>
        <begin position="48"/>
        <end position="68"/>
    </location>
</feature>
<dbReference type="AlphaFoldDB" id="A0AAV6K7H4"/>
<keyword evidence="1" id="KW-0472">Membrane</keyword>
<reference evidence="3" key="1">
    <citation type="submission" date="2020-08" db="EMBL/GenBank/DDBJ databases">
        <title>Plant Genome Project.</title>
        <authorList>
            <person name="Zhang R.-G."/>
        </authorList>
    </citation>
    <scope>NUCLEOTIDE SEQUENCE</scope>
    <source>
        <strain evidence="3">WSP0</strain>
        <tissue evidence="3">Leaf</tissue>
    </source>
</reference>
<protein>
    <recommendedName>
        <fullName evidence="2">Reverse transcriptase zinc-binding domain-containing protein</fullName>
    </recommendedName>
</protein>
<accession>A0AAV6K7H4</accession>
<dbReference type="PANTHER" id="PTHR47746">
    <property type="entry name" value="ZF-RVT DOMAIN-CONTAINING PROTEIN"/>
    <property type="match status" value="1"/>
</dbReference>
<name>A0AAV6K7H4_9ERIC</name>
<dbReference type="Pfam" id="PF13966">
    <property type="entry name" value="zf-RVT"/>
    <property type="match status" value="1"/>
</dbReference>
<gene>
    <name evidence="3" type="ORF">RHGRI_013927</name>
</gene>
<evidence type="ECO:0000259" key="2">
    <source>
        <dbReference type="Pfam" id="PF13966"/>
    </source>
</evidence>
<evidence type="ECO:0000313" key="4">
    <source>
        <dbReference type="Proteomes" id="UP000823749"/>
    </source>
</evidence>
<dbReference type="Proteomes" id="UP000823749">
    <property type="component" value="Chromosome 5"/>
</dbReference>
<dbReference type="InterPro" id="IPR026960">
    <property type="entry name" value="RVT-Znf"/>
</dbReference>
<sequence length="156" mass="17943">MIIWFKFHTPRWAFIQWLSVLERFATKDRLVSWGIQVNPTCVFVLGRVWSAILFHNGIISGSLVLQNVLNWTKQFHKGNAMVHTILKLSLAATIYWLWRERNSRVFQNRSQDCSSLQGVIIDDVRACISSWRGVKASPQNSDIAASRKISGKIFLP</sequence>
<keyword evidence="4" id="KW-1185">Reference proteome</keyword>
<dbReference type="PANTHER" id="PTHR47746:SF88">
    <property type="entry name" value="RNA-DIRECTED DNA POLYMERASE (REVERSE TRANSCRIPTASE)-RELATED FAMILY PROTEIN-RELATED"/>
    <property type="match status" value="1"/>
</dbReference>
<proteinExistence type="predicted"/>
<comment type="caution">
    <text evidence="3">The sequence shown here is derived from an EMBL/GenBank/DDBJ whole genome shotgun (WGS) entry which is preliminary data.</text>
</comment>
<organism evidence="3 4">
    <name type="scientific">Rhododendron griersonianum</name>
    <dbReference type="NCBI Taxonomy" id="479676"/>
    <lineage>
        <taxon>Eukaryota</taxon>
        <taxon>Viridiplantae</taxon>
        <taxon>Streptophyta</taxon>
        <taxon>Embryophyta</taxon>
        <taxon>Tracheophyta</taxon>
        <taxon>Spermatophyta</taxon>
        <taxon>Magnoliopsida</taxon>
        <taxon>eudicotyledons</taxon>
        <taxon>Gunneridae</taxon>
        <taxon>Pentapetalae</taxon>
        <taxon>asterids</taxon>
        <taxon>Ericales</taxon>
        <taxon>Ericaceae</taxon>
        <taxon>Ericoideae</taxon>
        <taxon>Rhodoreae</taxon>
        <taxon>Rhododendron</taxon>
    </lineage>
</organism>
<feature type="transmembrane region" description="Helical" evidence="1">
    <location>
        <begin position="80"/>
        <end position="98"/>
    </location>
</feature>
<keyword evidence="1" id="KW-0812">Transmembrane</keyword>